<dbReference type="Gene3D" id="3.40.50.620">
    <property type="entry name" value="HUPs"/>
    <property type="match status" value="1"/>
</dbReference>
<evidence type="ECO:0000256" key="7">
    <source>
        <dbReference type="ARBA" id="ARBA00049929"/>
    </source>
</evidence>
<evidence type="ECO:0000256" key="4">
    <source>
        <dbReference type="ARBA" id="ARBA00022840"/>
    </source>
</evidence>
<dbReference type="PRINTS" id="PR01039">
    <property type="entry name" value="TRNASYNTHTRP"/>
</dbReference>
<dbReference type="Gene3D" id="1.10.240.10">
    <property type="entry name" value="Tyrosyl-Transfer RNA Synthetase"/>
    <property type="match status" value="1"/>
</dbReference>
<dbReference type="InterPro" id="IPR002305">
    <property type="entry name" value="aa-tRNA-synth_Ic"/>
</dbReference>
<dbReference type="GO" id="GO:0005829">
    <property type="term" value="C:cytosol"/>
    <property type="evidence" value="ECO:0007669"/>
    <property type="project" value="TreeGrafter"/>
</dbReference>
<dbReference type="InterPro" id="IPR014729">
    <property type="entry name" value="Rossmann-like_a/b/a_fold"/>
</dbReference>
<dbReference type="PANTHER" id="PTHR43766:SF1">
    <property type="entry name" value="TRYPTOPHAN--TRNA LIGASE, MITOCHONDRIAL"/>
    <property type="match status" value="1"/>
</dbReference>
<evidence type="ECO:0000256" key="3">
    <source>
        <dbReference type="ARBA" id="ARBA00022741"/>
    </source>
</evidence>
<comment type="function">
    <text evidence="8">Catalyzes the attachment of tryptophan to tRNA(Trp).</text>
</comment>
<feature type="binding site" evidence="8">
    <location>
        <begin position="147"/>
        <end position="149"/>
    </location>
    <ligand>
        <name>ATP</name>
        <dbReference type="ChEBI" id="CHEBI:30616"/>
    </ligand>
</feature>
<gene>
    <name evidence="8 10" type="primary">trpS</name>
    <name evidence="10" type="ORF">H8689_09300</name>
</gene>
<dbReference type="Pfam" id="PF00579">
    <property type="entry name" value="tRNA-synt_1b"/>
    <property type="match status" value="1"/>
</dbReference>
<evidence type="ECO:0000256" key="5">
    <source>
        <dbReference type="ARBA" id="ARBA00022917"/>
    </source>
</evidence>
<dbReference type="InterPro" id="IPR001412">
    <property type="entry name" value="aa-tRNA-synth_I_CS"/>
</dbReference>
<evidence type="ECO:0000256" key="2">
    <source>
        <dbReference type="ARBA" id="ARBA00022598"/>
    </source>
</evidence>
<evidence type="ECO:0000313" key="11">
    <source>
        <dbReference type="Proteomes" id="UP000601522"/>
    </source>
</evidence>
<proteinExistence type="inferred from homology"/>
<comment type="catalytic activity">
    <reaction evidence="7 8">
        <text>tRNA(Trp) + L-tryptophan + ATP = L-tryptophyl-tRNA(Trp) + AMP + diphosphate + H(+)</text>
        <dbReference type="Rhea" id="RHEA:24080"/>
        <dbReference type="Rhea" id="RHEA-COMP:9671"/>
        <dbReference type="Rhea" id="RHEA-COMP:9705"/>
        <dbReference type="ChEBI" id="CHEBI:15378"/>
        <dbReference type="ChEBI" id="CHEBI:30616"/>
        <dbReference type="ChEBI" id="CHEBI:33019"/>
        <dbReference type="ChEBI" id="CHEBI:57912"/>
        <dbReference type="ChEBI" id="CHEBI:78442"/>
        <dbReference type="ChEBI" id="CHEBI:78535"/>
        <dbReference type="ChEBI" id="CHEBI:456215"/>
        <dbReference type="EC" id="6.1.1.2"/>
    </reaction>
</comment>
<feature type="binding site" evidence="8">
    <location>
        <begin position="11"/>
        <end position="13"/>
    </location>
    <ligand>
        <name>ATP</name>
        <dbReference type="ChEBI" id="CHEBI:30616"/>
    </ligand>
</feature>
<name>A0A926EWT0_9FIRM</name>
<evidence type="ECO:0000256" key="8">
    <source>
        <dbReference type="HAMAP-Rule" id="MF_00140"/>
    </source>
</evidence>
<comment type="caution">
    <text evidence="10">The sequence shown here is derived from an EMBL/GenBank/DDBJ whole genome shotgun (WGS) entry which is preliminary data.</text>
</comment>
<dbReference type="InterPro" id="IPR050203">
    <property type="entry name" value="Trp-tRNA_synthetase"/>
</dbReference>
<feature type="binding site" evidence="8">
    <location>
        <begin position="19"/>
        <end position="20"/>
    </location>
    <ligand>
        <name>ATP</name>
        <dbReference type="ChEBI" id="CHEBI:30616"/>
    </ligand>
</feature>
<keyword evidence="4 8" id="KW-0067">ATP-binding</keyword>
<dbReference type="InterPro" id="IPR024109">
    <property type="entry name" value="Trp-tRNA-ligase_bac-type"/>
</dbReference>
<dbReference type="CDD" id="cd00806">
    <property type="entry name" value="TrpRS_core"/>
    <property type="match status" value="1"/>
</dbReference>
<keyword evidence="5 8" id="KW-0648">Protein biosynthesis</keyword>
<dbReference type="GO" id="GO:0004830">
    <property type="term" value="F:tryptophan-tRNA ligase activity"/>
    <property type="evidence" value="ECO:0007669"/>
    <property type="project" value="UniProtKB-UniRule"/>
</dbReference>
<evidence type="ECO:0000256" key="6">
    <source>
        <dbReference type="ARBA" id="ARBA00023146"/>
    </source>
</evidence>
<keyword evidence="8" id="KW-0963">Cytoplasm</keyword>
<feature type="binding site" evidence="8">
    <location>
        <begin position="195"/>
        <end position="199"/>
    </location>
    <ligand>
        <name>ATP</name>
        <dbReference type="ChEBI" id="CHEBI:30616"/>
    </ligand>
</feature>
<evidence type="ECO:0000313" key="10">
    <source>
        <dbReference type="EMBL" id="MBC8591303.1"/>
    </source>
</evidence>
<dbReference type="PROSITE" id="PS00178">
    <property type="entry name" value="AA_TRNA_LIGASE_I"/>
    <property type="match status" value="1"/>
</dbReference>
<dbReference type="EC" id="6.1.1.2" evidence="8"/>
<feature type="short sequence motif" description="'KMSKS' region" evidence="8">
    <location>
        <begin position="195"/>
        <end position="199"/>
    </location>
</feature>
<dbReference type="EMBL" id="JACRTK010000004">
    <property type="protein sequence ID" value="MBC8591303.1"/>
    <property type="molecule type" value="Genomic_DNA"/>
</dbReference>
<dbReference type="Proteomes" id="UP000601522">
    <property type="component" value="Unassembled WGS sequence"/>
</dbReference>
<evidence type="ECO:0000256" key="1">
    <source>
        <dbReference type="ARBA" id="ARBA00005594"/>
    </source>
</evidence>
<dbReference type="NCBIfam" id="TIGR00233">
    <property type="entry name" value="trpS"/>
    <property type="match status" value="1"/>
</dbReference>
<dbReference type="FunFam" id="1.10.240.10:FF:000002">
    <property type="entry name" value="Tryptophan--tRNA ligase"/>
    <property type="match status" value="1"/>
</dbReference>
<organism evidence="10 11">
    <name type="scientific">Wansuia hejianensis</name>
    <dbReference type="NCBI Taxonomy" id="2763667"/>
    <lineage>
        <taxon>Bacteria</taxon>
        <taxon>Bacillati</taxon>
        <taxon>Bacillota</taxon>
        <taxon>Clostridia</taxon>
        <taxon>Lachnospirales</taxon>
        <taxon>Lachnospiraceae</taxon>
        <taxon>Wansuia</taxon>
    </lineage>
</organism>
<dbReference type="AlphaFoldDB" id="A0A926EWT0"/>
<protein>
    <recommendedName>
        <fullName evidence="8">Tryptophan--tRNA ligase</fullName>
        <ecNumber evidence="8">6.1.1.2</ecNumber>
    </recommendedName>
    <alternativeName>
        <fullName evidence="8">Tryptophanyl-tRNA synthetase</fullName>
        <shortName evidence="8">TrpRS</shortName>
    </alternativeName>
</protein>
<keyword evidence="3 8" id="KW-0547">Nucleotide-binding</keyword>
<keyword evidence="2 8" id="KW-0436">Ligase</keyword>
<dbReference type="PANTHER" id="PTHR43766">
    <property type="entry name" value="TRYPTOPHAN--TRNA LIGASE, MITOCHONDRIAL"/>
    <property type="match status" value="1"/>
</dbReference>
<comment type="subunit">
    <text evidence="8">Homodimer.</text>
</comment>
<comment type="similarity">
    <text evidence="1 8 9">Belongs to the class-I aminoacyl-tRNA synthetase family.</text>
</comment>
<sequence>MEKKIVFSGVQPSGALTIGNYIGAIRNWVELQDEYDCYYCVVDQHAITVPQVPKDLRKNTLDVLALFLAAGIDPEKSVLFIQSHVPAHTELSWVLNTMTYMGQLNRMTQFKEKSRRAEENLNAGLFTYPVLMASDILLYQTELVPVGEDQKQHLELARDLAERFNNRYSDTFKVPDPLIKEFGARIMSLQDPTSKMSKSDFDENGYILLLDSPDVITRKIKRAVTDSKGTIDYNEEQLGIKNLLNIYSAFSNEEVDEIVIKYEGQGYGKFKGDLAEVVIEGLKPIQEKYDYLVKNKDYLEKIYKDGADRAAYQAMKTLRKVYKKIGFIPR</sequence>
<keyword evidence="11" id="KW-1185">Reference proteome</keyword>
<keyword evidence="6 8" id="KW-0030">Aminoacyl-tRNA synthetase</keyword>
<feature type="short sequence motif" description="'HIGH' region" evidence="8">
    <location>
        <begin position="12"/>
        <end position="20"/>
    </location>
</feature>
<dbReference type="GO" id="GO:0006436">
    <property type="term" value="P:tryptophanyl-tRNA aminoacylation"/>
    <property type="evidence" value="ECO:0007669"/>
    <property type="project" value="UniProtKB-UniRule"/>
</dbReference>
<dbReference type="InterPro" id="IPR002306">
    <property type="entry name" value="Trp-tRNA-ligase"/>
</dbReference>
<feature type="binding site" evidence="8">
    <location>
        <position position="186"/>
    </location>
    <ligand>
        <name>ATP</name>
        <dbReference type="ChEBI" id="CHEBI:30616"/>
    </ligand>
</feature>
<dbReference type="HAMAP" id="MF_00140_B">
    <property type="entry name" value="Trp_tRNA_synth_B"/>
    <property type="match status" value="1"/>
</dbReference>
<dbReference type="SUPFAM" id="SSF52374">
    <property type="entry name" value="Nucleotidylyl transferase"/>
    <property type="match status" value="1"/>
</dbReference>
<accession>A0A926EWT0</accession>
<comment type="subcellular location">
    <subcellularLocation>
        <location evidence="8">Cytoplasm</location>
    </subcellularLocation>
</comment>
<reference evidence="10 11" key="1">
    <citation type="submission" date="2020-08" db="EMBL/GenBank/DDBJ databases">
        <title>Genome public.</title>
        <authorList>
            <person name="Liu C."/>
            <person name="Sun Q."/>
        </authorList>
    </citation>
    <scope>NUCLEOTIDE SEQUENCE [LARGE SCALE GENOMIC DNA]</scope>
    <source>
        <strain evidence="10 11">NSJ-26</strain>
    </source>
</reference>
<feature type="binding site" evidence="8">
    <location>
        <position position="135"/>
    </location>
    <ligand>
        <name>L-tryptophan</name>
        <dbReference type="ChEBI" id="CHEBI:57912"/>
    </ligand>
</feature>
<dbReference type="FunFam" id="3.40.50.620:FF:000082">
    <property type="entry name" value="MSW1p Mitochondrial tryptophanyl-tRNA synthetase"/>
    <property type="match status" value="1"/>
</dbReference>
<evidence type="ECO:0000256" key="9">
    <source>
        <dbReference type="RuleBase" id="RU363036"/>
    </source>
</evidence>
<dbReference type="GO" id="GO:0005524">
    <property type="term" value="F:ATP binding"/>
    <property type="evidence" value="ECO:0007669"/>
    <property type="project" value="UniProtKB-UniRule"/>
</dbReference>